<evidence type="ECO:0000256" key="2">
    <source>
        <dbReference type="SAM" id="SignalP"/>
    </source>
</evidence>
<dbReference type="Gene3D" id="3.50.4.10">
    <property type="entry name" value="Hepatocyte Growth Factor"/>
    <property type="match status" value="1"/>
</dbReference>
<keyword evidence="2" id="KW-0732">Signal</keyword>
<sequence length="179" mass="20683">MVSTIKIWIKFILFVHTSFTVLARERFSPQKSPLTSPKNSTNFSSHNNSSISRMGKINRRKTSMPVFNYKNSNFISRESSNLTTQEEGFSENEQQQHQHVMTALPDLSDPCFRRYINSIIINAQPYERRSSISLVNCKIQCLRSQVGHYTCRSFVYDNINQVCDLFAHVGDLAPARWLL</sequence>
<evidence type="ECO:0000256" key="1">
    <source>
        <dbReference type="SAM" id="MobiDB-lite"/>
    </source>
</evidence>
<evidence type="ECO:0000313" key="4">
    <source>
        <dbReference type="EMBL" id="CAD2161788.1"/>
    </source>
</evidence>
<proteinExistence type="predicted"/>
<dbReference type="PROSITE" id="PS50948">
    <property type="entry name" value="PAN"/>
    <property type="match status" value="1"/>
</dbReference>
<protein>
    <recommendedName>
        <fullName evidence="3">Apple domain-containing protein</fullName>
    </recommendedName>
</protein>
<dbReference type="OrthoDB" id="5855977at2759"/>
<gene>
    <name evidence="4" type="ORF">MENT_LOCUS15043</name>
</gene>
<dbReference type="InterPro" id="IPR003609">
    <property type="entry name" value="Pan_app"/>
</dbReference>
<evidence type="ECO:0000259" key="3">
    <source>
        <dbReference type="PROSITE" id="PS50948"/>
    </source>
</evidence>
<feature type="compositionally biased region" description="Polar residues" evidence="1">
    <location>
        <begin position="29"/>
        <end position="38"/>
    </location>
</feature>
<name>A0A6V7UMJ2_MELEN</name>
<feature type="region of interest" description="Disordered" evidence="1">
    <location>
        <begin position="29"/>
        <end position="51"/>
    </location>
</feature>
<reference evidence="4 5" key="1">
    <citation type="submission" date="2020-08" db="EMBL/GenBank/DDBJ databases">
        <authorList>
            <person name="Koutsovoulos G."/>
            <person name="Danchin GJ E."/>
        </authorList>
    </citation>
    <scope>NUCLEOTIDE SEQUENCE [LARGE SCALE GENOMIC DNA]</scope>
</reference>
<organism evidence="4 5">
    <name type="scientific">Meloidogyne enterolobii</name>
    <name type="common">Root-knot nematode worm</name>
    <name type="synonym">Meloidogyne mayaguensis</name>
    <dbReference type="NCBI Taxonomy" id="390850"/>
    <lineage>
        <taxon>Eukaryota</taxon>
        <taxon>Metazoa</taxon>
        <taxon>Ecdysozoa</taxon>
        <taxon>Nematoda</taxon>
        <taxon>Chromadorea</taxon>
        <taxon>Rhabditida</taxon>
        <taxon>Tylenchina</taxon>
        <taxon>Tylenchomorpha</taxon>
        <taxon>Tylenchoidea</taxon>
        <taxon>Meloidogynidae</taxon>
        <taxon>Meloidogyninae</taxon>
        <taxon>Meloidogyne</taxon>
    </lineage>
</organism>
<feature type="domain" description="Apple" evidence="3">
    <location>
        <begin position="111"/>
        <end position="179"/>
    </location>
</feature>
<dbReference type="SUPFAM" id="SSF57414">
    <property type="entry name" value="Hairpin loop containing domain-like"/>
    <property type="match status" value="1"/>
</dbReference>
<dbReference type="AlphaFoldDB" id="A0A6V7UMJ2"/>
<feature type="compositionally biased region" description="Low complexity" evidence="1">
    <location>
        <begin position="39"/>
        <end position="51"/>
    </location>
</feature>
<accession>A0A6V7UMJ2</accession>
<evidence type="ECO:0000313" key="5">
    <source>
        <dbReference type="Proteomes" id="UP000580250"/>
    </source>
</evidence>
<comment type="caution">
    <text evidence="4">The sequence shown here is derived from an EMBL/GenBank/DDBJ whole genome shotgun (WGS) entry which is preliminary data.</text>
</comment>
<dbReference type="EMBL" id="CAJEWN010000088">
    <property type="protein sequence ID" value="CAD2161788.1"/>
    <property type="molecule type" value="Genomic_DNA"/>
</dbReference>
<feature type="chain" id="PRO_5028203061" description="Apple domain-containing protein" evidence="2">
    <location>
        <begin position="24"/>
        <end position="179"/>
    </location>
</feature>
<dbReference type="Proteomes" id="UP000580250">
    <property type="component" value="Unassembled WGS sequence"/>
</dbReference>
<feature type="signal peptide" evidence="2">
    <location>
        <begin position="1"/>
        <end position="23"/>
    </location>
</feature>
<dbReference type="Pfam" id="PF00024">
    <property type="entry name" value="PAN_1"/>
    <property type="match status" value="1"/>
</dbReference>